<sequence>MITHPSSAATNPRHHSSPPPRLSLPKPTRVVVSLWSAFWSCPHICRPAPPPSCCSWAHVLSARLIFASPGAIPPPPIARSLFLSADSPHIA</sequence>
<evidence type="ECO:0000313" key="3">
    <source>
        <dbReference type="Proteomes" id="UP000016936"/>
    </source>
</evidence>
<dbReference type="HOGENOM" id="CLU_2426868_0_0_1"/>
<dbReference type="OrthoDB" id="10387624at2759"/>
<reference evidence="3" key="2">
    <citation type="journal article" date="2013" name="PLoS Genet.">
        <title>Comparative genome structure, secondary metabolite, and effector coding capacity across Cochliobolus pathogens.</title>
        <authorList>
            <person name="Condon B.J."/>
            <person name="Leng Y."/>
            <person name="Wu D."/>
            <person name="Bushley K.E."/>
            <person name="Ohm R.A."/>
            <person name="Otillar R."/>
            <person name="Martin J."/>
            <person name="Schackwitz W."/>
            <person name="Grimwood J."/>
            <person name="MohdZainudin N."/>
            <person name="Xue C."/>
            <person name="Wang R."/>
            <person name="Manning V.A."/>
            <person name="Dhillon B."/>
            <person name="Tu Z.J."/>
            <person name="Steffenson B.J."/>
            <person name="Salamov A."/>
            <person name="Sun H."/>
            <person name="Lowry S."/>
            <person name="LaButti K."/>
            <person name="Han J."/>
            <person name="Copeland A."/>
            <person name="Lindquist E."/>
            <person name="Barry K."/>
            <person name="Schmutz J."/>
            <person name="Baker S.E."/>
            <person name="Ciuffetti L.M."/>
            <person name="Grigoriev I.V."/>
            <person name="Zhong S."/>
            <person name="Turgeon B.G."/>
        </authorList>
    </citation>
    <scope>NUCLEOTIDE SEQUENCE [LARGE SCALE GENOMIC DNA]</scope>
    <source>
        <strain evidence="3">C5 / ATCC 48332 / race O</strain>
    </source>
</reference>
<gene>
    <name evidence="2" type="ORF">COCHEDRAFT_1095321</name>
</gene>
<reference evidence="2 3" key="1">
    <citation type="journal article" date="2012" name="PLoS Pathog.">
        <title>Diverse lifestyles and strategies of plant pathogenesis encoded in the genomes of eighteen Dothideomycetes fungi.</title>
        <authorList>
            <person name="Ohm R.A."/>
            <person name="Feau N."/>
            <person name="Henrissat B."/>
            <person name="Schoch C.L."/>
            <person name="Horwitz B.A."/>
            <person name="Barry K.W."/>
            <person name="Condon B.J."/>
            <person name="Copeland A.C."/>
            <person name="Dhillon B."/>
            <person name="Glaser F."/>
            <person name="Hesse C.N."/>
            <person name="Kosti I."/>
            <person name="LaButti K."/>
            <person name="Lindquist E.A."/>
            <person name="Lucas S."/>
            <person name="Salamov A.A."/>
            <person name="Bradshaw R.E."/>
            <person name="Ciuffetti L."/>
            <person name="Hamelin R.C."/>
            <person name="Kema G.H.J."/>
            <person name="Lawrence C."/>
            <person name="Scott J.A."/>
            <person name="Spatafora J.W."/>
            <person name="Turgeon B.G."/>
            <person name="de Wit P.J.G.M."/>
            <person name="Zhong S."/>
            <person name="Goodwin S.B."/>
            <person name="Grigoriev I.V."/>
        </authorList>
    </citation>
    <scope>NUCLEOTIDE SEQUENCE [LARGE SCALE GENOMIC DNA]</scope>
    <source>
        <strain evidence="3">C5 / ATCC 48332 / race O</strain>
    </source>
</reference>
<evidence type="ECO:0000313" key="2">
    <source>
        <dbReference type="EMBL" id="EMD93721.1"/>
    </source>
</evidence>
<dbReference type="AlphaFoldDB" id="M2UJ77"/>
<protein>
    <submittedName>
        <fullName evidence="2">Uncharacterized protein</fullName>
    </submittedName>
</protein>
<dbReference type="EMBL" id="KB445573">
    <property type="protein sequence ID" value="EMD93721.1"/>
    <property type="molecule type" value="Genomic_DNA"/>
</dbReference>
<feature type="compositionally biased region" description="Polar residues" evidence="1">
    <location>
        <begin position="1"/>
        <end position="10"/>
    </location>
</feature>
<evidence type="ECO:0000256" key="1">
    <source>
        <dbReference type="SAM" id="MobiDB-lite"/>
    </source>
</evidence>
<keyword evidence="3" id="KW-1185">Reference proteome</keyword>
<feature type="region of interest" description="Disordered" evidence="1">
    <location>
        <begin position="1"/>
        <end position="25"/>
    </location>
</feature>
<proteinExistence type="predicted"/>
<name>M2UJ77_COCH5</name>
<dbReference type="OMA" id="WSCPHIC"/>
<dbReference type="Proteomes" id="UP000016936">
    <property type="component" value="Unassembled WGS sequence"/>
</dbReference>
<accession>M2UJ77</accession>
<organism evidence="2 3">
    <name type="scientific">Cochliobolus heterostrophus (strain C5 / ATCC 48332 / race O)</name>
    <name type="common">Southern corn leaf blight fungus</name>
    <name type="synonym">Bipolaris maydis</name>
    <dbReference type="NCBI Taxonomy" id="701091"/>
    <lineage>
        <taxon>Eukaryota</taxon>
        <taxon>Fungi</taxon>
        <taxon>Dikarya</taxon>
        <taxon>Ascomycota</taxon>
        <taxon>Pezizomycotina</taxon>
        <taxon>Dothideomycetes</taxon>
        <taxon>Pleosporomycetidae</taxon>
        <taxon>Pleosporales</taxon>
        <taxon>Pleosporineae</taxon>
        <taxon>Pleosporaceae</taxon>
        <taxon>Bipolaris</taxon>
    </lineage>
</organism>